<dbReference type="STRING" id="1531966.A0A0A1T7K2"/>
<accession>A0A0A1T7K2</accession>
<dbReference type="InterPro" id="IPR039340">
    <property type="entry name" value="Tfc4/TFIIIC-102/Sfc4"/>
</dbReference>
<gene>
    <name evidence="3" type="ORF">VHEMI01467</name>
</gene>
<dbReference type="Pfam" id="PF13432">
    <property type="entry name" value="TPR_16"/>
    <property type="match status" value="3"/>
</dbReference>
<dbReference type="SUPFAM" id="SSF48452">
    <property type="entry name" value="TPR-like"/>
    <property type="match status" value="2"/>
</dbReference>
<keyword evidence="4" id="KW-1185">Reference proteome</keyword>
<feature type="repeat" description="TPR" evidence="1">
    <location>
        <begin position="415"/>
        <end position="448"/>
    </location>
</feature>
<dbReference type="GO" id="GO:0000127">
    <property type="term" value="C:transcription factor TFIIIC complex"/>
    <property type="evidence" value="ECO:0007669"/>
    <property type="project" value="TreeGrafter"/>
</dbReference>
<dbReference type="Proteomes" id="UP000039046">
    <property type="component" value="Unassembled WGS sequence"/>
</dbReference>
<evidence type="ECO:0000256" key="1">
    <source>
        <dbReference type="PROSITE-ProRule" id="PRU00339"/>
    </source>
</evidence>
<dbReference type="PANTHER" id="PTHR23082:SF0">
    <property type="entry name" value="GENERAL TRANSCRIPTION FACTOR 3C POLYPEPTIDE 3"/>
    <property type="match status" value="1"/>
</dbReference>
<feature type="repeat" description="TPR" evidence="1">
    <location>
        <begin position="789"/>
        <end position="822"/>
    </location>
</feature>
<dbReference type="InterPro" id="IPR019734">
    <property type="entry name" value="TPR_rpt"/>
</dbReference>
<keyword evidence="1" id="KW-0802">TPR repeat</keyword>
<feature type="repeat" description="TPR" evidence="1">
    <location>
        <begin position="106"/>
        <end position="139"/>
    </location>
</feature>
<proteinExistence type="predicted"/>
<feature type="region of interest" description="Disordered" evidence="2">
    <location>
        <begin position="35"/>
        <end position="69"/>
    </location>
</feature>
<dbReference type="SMART" id="SM00028">
    <property type="entry name" value="TPR"/>
    <property type="match status" value="6"/>
</dbReference>
<organism evidence="3 4">
    <name type="scientific">[Torrubiella] hemipterigena</name>
    <dbReference type="NCBI Taxonomy" id="1531966"/>
    <lineage>
        <taxon>Eukaryota</taxon>
        <taxon>Fungi</taxon>
        <taxon>Dikarya</taxon>
        <taxon>Ascomycota</taxon>
        <taxon>Pezizomycotina</taxon>
        <taxon>Sordariomycetes</taxon>
        <taxon>Hypocreomycetidae</taxon>
        <taxon>Hypocreales</taxon>
        <taxon>Clavicipitaceae</taxon>
        <taxon>Clavicipitaceae incertae sedis</taxon>
        <taxon>'Torrubiella' clade</taxon>
    </lineage>
</organism>
<evidence type="ECO:0000256" key="2">
    <source>
        <dbReference type="SAM" id="MobiDB-lite"/>
    </source>
</evidence>
<dbReference type="OrthoDB" id="9991317at2759"/>
<name>A0A0A1T7K2_9HYPO</name>
<sequence>MEDQPRIIEDNSSDADSDLEELQSDIAKFDESVREFLTSHNGNGDRSTPGRRGGRGRGSRGPRKAAKPRGDITARLAKVNQAFLGGDYDRALDLVSEVIRINAETHQAWTALASIFREQGNEERALAAMVYAAHLRPKDVPGWLSCAAYALETTDADGQINLKTARLCYSAALKAEFDNLDARMGKAAICHQQGHFAQAITEYNLALRSRPADLDIVRKMAEACVDNQYQPTSVGYAIAAYGRFFAVAQAASAGYLLEDLWYDIGVYVDLFAATSRHKEAIFELRRLSRWILRREVENFWDDLREDDREWDLENDRREQIPSFQTGIFPKASYGESMPPDLRARLATYRLKIGNQEEAFRHLTSIPIGSPTTVDLAYDFPVLTYELAEALLANKSYEIALGYFNILRSNATESDAVILLQLGRCYLGMNQSSRAEELFLEAIDADEDIIEARIELANMYEKAKENEEALILTAEAIALREARDYAEAGVDEVLTSRRQNAMAAYGQKNLPRRASAGVIPRRYRSKRFAGPDQRKQDEQARALKLSRQYDLVKNLKSRAKGGNRELVSQWMEASKNLVDDFRSLKRFYSWDKYLHFVSLSSAQGAANEQGANSALSQMYQRLSQNITPGAHDQENGGVVQTPELHQGISFDDWLEIFLDYAIGLAIEYKREDSYRICTAARDSTVFQSPEHSFQIYVAWGVCAVYSNDEETCVMTARQLMRDGTVSDSYRLFGLLSKICQSPVSWYTSGPAQKYILRQIKAIDSAYMSSSSSSGLNNPANIRDAAATMDVCLLMLYGHILFTSTSYTYAIGYFLRALAVDPENPMVQFSLGLAYIHYGLKRQATNRQYLLLQGQSFIGRYLEADGGDHTRPLAEKYYNVGRAFQLLGLANISNDFYAKAKYSNQGPDQDRTLEVMTSLNMALAYMISGSNERAFATIKEGIIL</sequence>
<feature type="compositionally biased region" description="Acidic residues" evidence="2">
    <location>
        <begin position="11"/>
        <end position="20"/>
    </location>
</feature>
<dbReference type="GO" id="GO:0006383">
    <property type="term" value="P:transcription by RNA polymerase III"/>
    <property type="evidence" value="ECO:0007669"/>
    <property type="project" value="InterPro"/>
</dbReference>
<evidence type="ECO:0000313" key="4">
    <source>
        <dbReference type="Proteomes" id="UP000039046"/>
    </source>
</evidence>
<feature type="compositionally biased region" description="Basic residues" evidence="2">
    <location>
        <begin position="52"/>
        <end position="67"/>
    </location>
</feature>
<dbReference type="AlphaFoldDB" id="A0A0A1T7K2"/>
<dbReference type="PROSITE" id="PS50005">
    <property type="entry name" value="TPR"/>
    <property type="match status" value="3"/>
</dbReference>
<reference evidence="3 4" key="1">
    <citation type="journal article" date="2015" name="Genome Announc.">
        <title>Draft Genome Sequence and Gene Annotation of the Entomopathogenic Fungus Verticillium hemipterigenum.</title>
        <authorList>
            <person name="Horn F."/>
            <person name="Habel A."/>
            <person name="Scharf D.H."/>
            <person name="Dworschak J."/>
            <person name="Brakhage A.A."/>
            <person name="Guthke R."/>
            <person name="Hertweck C."/>
            <person name="Linde J."/>
        </authorList>
    </citation>
    <scope>NUCLEOTIDE SEQUENCE [LARGE SCALE GENOMIC DNA]</scope>
</reference>
<dbReference type="PANTHER" id="PTHR23082">
    <property type="entry name" value="TRANSCRIPTION INITIATION FACTOR IIIC TFIIIC , POLYPEPTIDE 3-RELATED"/>
    <property type="match status" value="1"/>
</dbReference>
<dbReference type="EMBL" id="CDHN01000001">
    <property type="protein sequence ID" value="CEJ81334.1"/>
    <property type="molecule type" value="Genomic_DNA"/>
</dbReference>
<protein>
    <submittedName>
        <fullName evidence="3">Uncharacterized protein</fullName>
    </submittedName>
</protein>
<dbReference type="InterPro" id="IPR011990">
    <property type="entry name" value="TPR-like_helical_dom_sf"/>
</dbReference>
<dbReference type="Gene3D" id="1.25.40.10">
    <property type="entry name" value="Tetratricopeptide repeat domain"/>
    <property type="match status" value="4"/>
</dbReference>
<dbReference type="HOGENOM" id="CLU_002391_0_1_1"/>
<feature type="region of interest" description="Disordered" evidence="2">
    <location>
        <begin position="1"/>
        <end position="20"/>
    </location>
</feature>
<evidence type="ECO:0000313" key="3">
    <source>
        <dbReference type="EMBL" id="CEJ81334.1"/>
    </source>
</evidence>